<sequence>MGHNRSAAGGIAAAAQRAVQSVLRSFRCYLAAEARTLVASRPGNYETRIKVARFLLQHAAARVAQAHPSAAGACWDELTAAAEMYGHIARCAFDTVAAEVEALPADPSSTQPGAAQRAPSQQNQQVMAQRVHDLDAAVALKLTSVLAVVLDAGVAVTGGSGGMDADAGKAV</sequence>
<feature type="compositionally biased region" description="Polar residues" evidence="1">
    <location>
        <begin position="107"/>
        <end position="124"/>
    </location>
</feature>
<evidence type="ECO:0000256" key="1">
    <source>
        <dbReference type="SAM" id="MobiDB-lite"/>
    </source>
</evidence>
<dbReference type="Proteomes" id="UP000075714">
    <property type="component" value="Unassembled WGS sequence"/>
</dbReference>
<keyword evidence="3" id="KW-1185">Reference proteome</keyword>
<dbReference type="AlphaFoldDB" id="A0A150FUY6"/>
<feature type="region of interest" description="Disordered" evidence="1">
    <location>
        <begin position="105"/>
        <end position="124"/>
    </location>
</feature>
<protein>
    <submittedName>
        <fullName evidence="2">Uncharacterized protein</fullName>
    </submittedName>
</protein>
<comment type="caution">
    <text evidence="2">The sequence shown here is derived from an EMBL/GenBank/DDBJ whole genome shotgun (WGS) entry which is preliminary data.</text>
</comment>
<proteinExistence type="predicted"/>
<gene>
    <name evidence="2" type="ORF">GPECTOR_471g393</name>
</gene>
<name>A0A150FUY6_GONPE</name>
<dbReference type="OrthoDB" id="540287at2759"/>
<organism evidence="2 3">
    <name type="scientific">Gonium pectorale</name>
    <name type="common">Green alga</name>
    <dbReference type="NCBI Taxonomy" id="33097"/>
    <lineage>
        <taxon>Eukaryota</taxon>
        <taxon>Viridiplantae</taxon>
        <taxon>Chlorophyta</taxon>
        <taxon>core chlorophytes</taxon>
        <taxon>Chlorophyceae</taxon>
        <taxon>CS clade</taxon>
        <taxon>Chlamydomonadales</taxon>
        <taxon>Volvocaceae</taxon>
        <taxon>Gonium</taxon>
    </lineage>
</organism>
<accession>A0A150FUY6</accession>
<evidence type="ECO:0000313" key="3">
    <source>
        <dbReference type="Proteomes" id="UP000075714"/>
    </source>
</evidence>
<dbReference type="EMBL" id="LSYV01000468">
    <property type="protein sequence ID" value="KXZ41433.1"/>
    <property type="molecule type" value="Genomic_DNA"/>
</dbReference>
<evidence type="ECO:0000313" key="2">
    <source>
        <dbReference type="EMBL" id="KXZ41433.1"/>
    </source>
</evidence>
<reference evidence="3" key="1">
    <citation type="journal article" date="2016" name="Nat. Commun.">
        <title>The Gonium pectorale genome demonstrates co-option of cell cycle regulation during the evolution of multicellularity.</title>
        <authorList>
            <person name="Hanschen E.R."/>
            <person name="Marriage T.N."/>
            <person name="Ferris P.J."/>
            <person name="Hamaji T."/>
            <person name="Toyoda A."/>
            <person name="Fujiyama A."/>
            <person name="Neme R."/>
            <person name="Noguchi H."/>
            <person name="Minakuchi Y."/>
            <person name="Suzuki M."/>
            <person name="Kawai-Toyooka H."/>
            <person name="Smith D.R."/>
            <person name="Sparks H."/>
            <person name="Anderson J."/>
            <person name="Bakaric R."/>
            <person name="Luria V."/>
            <person name="Karger A."/>
            <person name="Kirschner M.W."/>
            <person name="Durand P.M."/>
            <person name="Michod R.E."/>
            <person name="Nozaki H."/>
            <person name="Olson B.J."/>
        </authorList>
    </citation>
    <scope>NUCLEOTIDE SEQUENCE [LARGE SCALE GENOMIC DNA]</scope>
    <source>
        <strain evidence="3">NIES-2863</strain>
    </source>
</reference>